<reference evidence="3" key="1">
    <citation type="journal article" date="2019" name="Plant Biotechnol. J.">
        <title>Genome sequencing of the Australian wild diploid species Gossypium australe highlights disease resistance and delayed gland morphogenesis.</title>
        <authorList>
            <person name="Cai Y."/>
            <person name="Cai X."/>
            <person name="Wang Q."/>
            <person name="Wang P."/>
            <person name="Zhang Y."/>
            <person name="Cai C."/>
            <person name="Xu Y."/>
            <person name="Wang K."/>
            <person name="Zhou Z."/>
            <person name="Wang C."/>
            <person name="Geng S."/>
            <person name="Li B."/>
            <person name="Dong Q."/>
            <person name="Hou Y."/>
            <person name="Wang H."/>
            <person name="Ai P."/>
            <person name="Liu Z."/>
            <person name="Yi F."/>
            <person name="Sun M."/>
            <person name="An G."/>
            <person name="Cheng J."/>
            <person name="Zhang Y."/>
            <person name="Shi Q."/>
            <person name="Xie Y."/>
            <person name="Shi X."/>
            <person name="Chang Y."/>
            <person name="Huang F."/>
            <person name="Chen Y."/>
            <person name="Hong S."/>
            <person name="Mi L."/>
            <person name="Sun Q."/>
            <person name="Zhang L."/>
            <person name="Zhou B."/>
            <person name="Peng R."/>
            <person name="Zhang X."/>
            <person name="Liu F."/>
        </authorList>
    </citation>
    <scope>NUCLEOTIDE SEQUENCE [LARGE SCALE GENOMIC DNA]</scope>
    <source>
        <strain evidence="3">cv. PA1801</strain>
    </source>
</reference>
<evidence type="ECO:0000256" key="1">
    <source>
        <dbReference type="SAM" id="MobiDB-lite"/>
    </source>
</evidence>
<dbReference type="OrthoDB" id="8066754at2759"/>
<feature type="compositionally biased region" description="Polar residues" evidence="1">
    <location>
        <begin position="113"/>
        <end position="125"/>
    </location>
</feature>
<organism evidence="2 3">
    <name type="scientific">Gossypium australe</name>
    <dbReference type="NCBI Taxonomy" id="47621"/>
    <lineage>
        <taxon>Eukaryota</taxon>
        <taxon>Viridiplantae</taxon>
        <taxon>Streptophyta</taxon>
        <taxon>Embryophyta</taxon>
        <taxon>Tracheophyta</taxon>
        <taxon>Spermatophyta</taxon>
        <taxon>Magnoliopsida</taxon>
        <taxon>eudicotyledons</taxon>
        <taxon>Gunneridae</taxon>
        <taxon>Pentapetalae</taxon>
        <taxon>rosids</taxon>
        <taxon>malvids</taxon>
        <taxon>Malvales</taxon>
        <taxon>Malvaceae</taxon>
        <taxon>Malvoideae</taxon>
        <taxon>Gossypium</taxon>
    </lineage>
</organism>
<protein>
    <submittedName>
        <fullName evidence="2">RVP_2 domain-containing protein</fullName>
    </submittedName>
</protein>
<dbReference type="PANTHER" id="PTHR34482:SF36">
    <property type="entry name" value="RETROTRANSPOSON GAG DOMAIN-CONTAINING PROTEIN"/>
    <property type="match status" value="1"/>
</dbReference>
<name>A0A5B6X4Z3_9ROSI</name>
<evidence type="ECO:0000313" key="3">
    <source>
        <dbReference type="Proteomes" id="UP000325315"/>
    </source>
</evidence>
<dbReference type="PANTHER" id="PTHR34482">
    <property type="entry name" value="DNA DAMAGE-INDUCIBLE PROTEIN 1-LIKE"/>
    <property type="match status" value="1"/>
</dbReference>
<proteinExistence type="predicted"/>
<feature type="region of interest" description="Disordered" evidence="1">
    <location>
        <begin position="104"/>
        <end position="132"/>
    </location>
</feature>
<dbReference type="Proteomes" id="UP000325315">
    <property type="component" value="Unassembled WGS sequence"/>
</dbReference>
<keyword evidence="3" id="KW-1185">Reference proteome</keyword>
<dbReference type="EMBL" id="SMMG02000001">
    <property type="protein sequence ID" value="KAA3487967.1"/>
    <property type="molecule type" value="Genomic_DNA"/>
</dbReference>
<sequence length="174" mass="20220">MTVTEYERDEYVREYVSTEEIMCKRFVDGLNEDIKLLVRILELKESAVLVERACKAEDLSKEKRKADLEAKDSRKRSMSKSYQSSLKKFRDSFNRSNALVGHSNKDCERQHSSFKAPTTSITSVKSAKPNRPECKQYGKRRFGNCRLNDRACFKCGSLNHFIRDYLELAEKDNA</sequence>
<gene>
    <name evidence="2" type="ORF">EPI10_031758</name>
</gene>
<evidence type="ECO:0000313" key="2">
    <source>
        <dbReference type="EMBL" id="KAA3487967.1"/>
    </source>
</evidence>
<dbReference type="AlphaFoldDB" id="A0A5B6X4Z3"/>
<comment type="caution">
    <text evidence="2">The sequence shown here is derived from an EMBL/GenBank/DDBJ whole genome shotgun (WGS) entry which is preliminary data.</text>
</comment>
<accession>A0A5B6X4Z3</accession>